<feature type="compositionally biased region" description="Basic and acidic residues" evidence="3">
    <location>
        <begin position="204"/>
        <end position="214"/>
    </location>
</feature>
<keyword evidence="2" id="KW-1184">Jasmonic acid signaling pathway</keyword>
<dbReference type="GO" id="GO:2000022">
    <property type="term" value="P:regulation of jasmonic acid mediated signaling pathway"/>
    <property type="evidence" value="ECO:0007669"/>
    <property type="project" value="UniProtKB-UniRule"/>
</dbReference>
<dbReference type="AlphaFoldDB" id="A0AAD4NZ74"/>
<feature type="compositionally biased region" description="Polar residues" evidence="3">
    <location>
        <begin position="165"/>
        <end position="183"/>
    </location>
</feature>
<dbReference type="Pfam" id="PF09425">
    <property type="entry name" value="Jas_motif"/>
    <property type="match status" value="1"/>
</dbReference>
<dbReference type="Pfam" id="PF06200">
    <property type="entry name" value="tify"/>
    <property type="match status" value="1"/>
</dbReference>
<feature type="domain" description="Tify" evidence="4">
    <location>
        <begin position="91"/>
        <end position="126"/>
    </location>
</feature>
<evidence type="ECO:0000256" key="2">
    <source>
        <dbReference type="RuleBase" id="RU369065"/>
    </source>
</evidence>
<dbReference type="EMBL" id="SDAM02002666">
    <property type="protein sequence ID" value="KAH6821153.1"/>
    <property type="molecule type" value="Genomic_DNA"/>
</dbReference>
<protein>
    <recommendedName>
        <fullName evidence="2">Protein TIFY</fullName>
    </recommendedName>
    <alternativeName>
        <fullName evidence="2">Jasmonate ZIM domain-containing protein</fullName>
    </alternativeName>
</protein>
<dbReference type="GO" id="GO:0031347">
    <property type="term" value="P:regulation of defense response"/>
    <property type="evidence" value="ECO:0007669"/>
    <property type="project" value="UniProtKB-UniRule"/>
</dbReference>
<comment type="caution">
    <text evidence="5">The sequence shown here is derived from an EMBL/GenBank/DDBJ whole genome shotgun (WGS) entry which is preliminary data.</text>
</comment>
<sequence>MSGSRMFFDGRRQPGRSNFVQTCNLLSRYIKEKGSLRDLNIEIGGKVESVEAIVKPGSTQSASASATVNNFLTNKPSMAPISSINTPMSKDDPKPSQLTIFYSGRVLVFDEYPAEMAKELMTFAKKESSKMSCGILPNVGGENPSSSSAVAPVSSSRDGLPPRPQASTSSHKGAGISSNTCTEKTCPEANGSDLPIARRSSLHRFLEKRKDRAAARGPYHQVQEQPSSSWKGDEQLELKL</sequence>
<dbReference type="GO" id="GO:0005634">
    <property type="term" value="C:nucleus"/>
    <property type="evidence" value="ECO:0007669"/>
    <property type="project" value="UniProtKB-SubCell"/>
</dbReference>
<comment type="subcellular location">
    <subcellularLocation>
        <location evidence="2">Nucleus</location>
    </subcellularLocation>
</comment>
<evidence type="ECO:0000313" key="5">
    <source>
        <dbReference type="EMBL" id="KAH6821153.1"/>
    </source>
</evidence>
<feature type="compositionally biased region" description="Low complexity" evidence="3">
    <location>
        <begin position="144"/>
        <end position="156"/>
    </location>
</feature>
<comment type="function">
    <text evidence="2">Repressor of jasmonate responses.</text>
</comment>
<dbReference type="PANTHER" id="PTHR33077">
    <property type="entry name" value="PROTEIN TIFY 4A-RELATED-RELATED"/>
    <property type="match status" value="1"/>
</dbReference>
<dbReference type="SMART" id="SM00979">
    <property type="entry name" value="TIFY"/>
    <property type="match status" value="1"/>
</dbReference>
<keyword evidence="2" id="KW-0539">Nucleus</keyword>
<evidence type="ECO:0000256" key="1">
    <source>
        <dbReference type="ARBA" id="ARBA00008614"/>
    </source>
</evidence>
<evidence type="ECO:0000259" key="4">
    <source>
        <dbReference type="PROSITE" id="PS51320"/>
    </source>
</evidence>
<name>A0AAD4NZ74_PERFH</name>
<feature type="compositionally biased region" description="Basic and acidic residues" evidence="3">
    <location>
        <begin position="231"/>
        <end position="240"/>
    </location>
</feature>
<reference evidence="5 6" key="1">
    <citation type="journal article" date="2021" name="Nat. Commun.">
        <title>Incipient diploidization of the medicinal plant Perilla within 10,000 years.</title>
        <authorList>
            <person name="Zhang Y."/>
            <person name="Shen Q."/>
            <person name="Leng L."/>
            <person name="Zhang D."/>
            <person name="Chen S."/>
            <person name="Shi Y."/>
            <person name="Ning Z."/>
            <person name="Chen S."/>
        </authorList>
    </citation>
    <scope>NUCLEOTIDE SEQUENCE [LARGE SCALE GENOMIC DNA]</scope>
    <source>
        <strain evidence="6">cv. PC099</strain>
    </source>
</reference>
<gene>
    <name evidence="5" type="ORF">C2S53_019668</name>
</gene>
<keyword evidence="6" id="KW-1185">Reference proteome</keyword>
<dbReference type="InterPro" id="IPR010399">
    <property type="entry name" value="Tify_dom"/>
</dbReference>
<comment type="similarity">
    <text evidence="1 2">Belongs to the TIFY/JAZ family.</text>
</comment>
<accession>A0AAD4NZ74</accession>
<dbReference type="GO" id="GO:0009611">
    <property type="term" value="P:response to wounding"/>
    <property type="evidence" value="ECO:0007669"/>
    <property type="project" value="UniProtKB-UniRule"/>
</dbReference>
<comment type="domain">
    <text evidence="2">The jas domain is required for interaction with COI1.</text>
</comment>
<dbReference type="Proteomes" id="UP001190926">
    <property type="component" value="Unassembled WGS sequence"/>
</dbReference>
<evidence type="ECO:0000313" key="6">
    <source>
        <dbReference type="Proteomes" id="UP001190926"/>
    </source>
</evidence>
<dbReference type="InterPro" id="IPR040390">
    <property type="entry name" value="TIFY/JAZ"/>
</dbReference>
<evidence type="ECO:0000256" key="3">
    <source>
        <dbReference type="SAM" id="MobiDB-lite"/>
    </source>
</evidence>
<organism evidence="5 6">
    <name type="scientific">Perilla frutescens var. hirtella</name>
    <name type="common">Perilla citriodora</name>
    <name type="synonym">Perilla setoyensis</name>
    <dbReference type="NCBI Taxonomy" id="608512"/>
    <lineage>
        <taxon>Eukaryota</taxon>
        <taxon>Viridiplantae</taxon>
        <taxon>Streptophyta</taxon>
        <taxon>Embryophyta</taxon>
        <taxon>Tracheophyta</taxon>
        <taxon>Spermatophyta</taxon>
        <taxon>Magnoliopsida</taxon>
        <taxon>eudicotyledons</taxon>
        <taxon>Gunneridae</taxon>
        <taxon>Pentapetalae</taxon>
        <taxon>asterids</taxon>
        <taxon>lamiids</taxon>
        <taxon>Lamiales</taxon>
        <taxon>Lamiaceae</taxon>
        <taxon>Nepetoideae</taxon>
        <taxon>Elsholtzieae</taxon>
        <taxon>Perilla</taxon>
    </lineage>
</organism>
<proteinExistence type="inferred from homology"/>
<feature type="region of interest" description="Disordered" evidence="3">
    <location>
        <begin position="135"/>
        <end position="240"/>
    </location>
</feature>
<dbReference type="PANTHER" id="PTHR33077:SF52">
    <property type="entry name" value="PROTEIN TIFY 11D"/>
    <property type="match status" value="1"/>
</dbReference>
<dbReference type="InterPro" id="IPR018467">
    <property type="entry name" value="CCT_CS"/>
</dbReference>
<dbReference type="PROSITE" id="PS51320">
    <property type="entry name" value="TIFY"/>
    <property type="match status" value="1"/>
</dbReference>